<dbReference type="SUPFAM" id="SSF90229">
    <property type="entry name" value="CCCH zinc finger"/>
    <property type="match status" value="1"/>
</dbReference>
<protein>
    <recommendedName>
        <fullName evidence="8">C3H1-type domain-containing protein</fullName>
    </recommendedName>
</protein>
<dbReference type="Proteomes" id="UP001172155">
    <property type="component" value="Unassembled WGS sequence"/>
</dbReference>
<keyword evidence="5" id="KW-0906">Nuclear pore complex</keyword>
<reference evidence="9" key="1">
    <citation type="submission" date="2023-06" db="EMBL/GenBank/DDBJ databases">
        <title>Genome-scale phylogeny and comparative genomics of the fungal order Sordariales.</title>
        <authorList>
            <consortium name="Lawrence Berkeley National Laboratory"/>
            <person name="Hensen N."/>
            <person name="Bonometti L."/>
            <person name="Westerberg I."/>
            <person name="Brannstrom I.O."/>
            <person name="Guillou S."/>
            <person name="Cros-Aarteil S."/>
            <person name="Calhoun S."/>
            <person name="Haridas S."/>
            <person name="Kuo A."/>
            <person name="Mondo S."/>
            <person name="Pangilinan J."/>
            <person name="Riley R."/>
            <person name="LaButti K."/>
            <person name="Andreopoulos B."/>
            <person name="Lipzen A."/>
            <person name="Chen C."/>
            <person name="Yanf M."/>
            <person name="Daum C."/>
            <person name="Ng V."/>
            <person name="Clum A."/>
            <person name="Steindorff A."/>
            <person name="Ohm R."/>
            <person name="Martin F."/>
            <person name="Silar P."/>
            <person name="Natvig D."/>
            <person name="Lalanne C."/>
            <person name="Gautier V."/>
            <person name="Ament-velasquez S.L."/>
            <person name="Kruys A."/>
            <person name="Hutchinson M.I."/>
            <person name="Powell A.J."/>
            <person name="Barry K."/>
            <person name="Miller A.N."/>
            <person name="Grigoriev I.V."/>
            <person name="Debuchy R."/>
            <person name="Gladieux P."/>
            <person name="Thoren M.H."/>
            <person name="Johannesson H."/>
        </authorList>
    </citation>
    <scope>NUCLEOTIDE SEQUENCE</scope>
    <source>
        <strain evidence="9">SMH3187-1</strain>
    </source>
</reference>
<keyword evidence="2 6" id="KW-0479">Metal-binding</keyword>
<accession>A0AA40EFI6</accession>
<feature type="compositionally biased region" description="Low complexity" evidence="7">
    <location>
        <begin position="326"/>
        <end position="338"/>
    </location>
</feature>
<name>A0AA40EFI6_9PEZI</name>
<dbReference type="AlphaFoldDB" id="A0AA40EFI6"/>
<dbReference type="InterPro" id="IPR000571">
    <property type="entry name" value="Znf_CCCH"/>
</dbReference>
<feature type="compositionally biased region" description="Polar residues" evidence="7">
    <location>
        <begin position="467"/>
        <end position="478"/>
    </location>
</feature>
<evidence type="ECO:0000256" key="4">
    <source>
        <dbReference type="ARBA" id="ARBA00022833"/>
    </source>
</evidence>
<comment type="caution">
    <text evidence="9">The sequence shown here is derived from an EMBL/GenBank/DDBJ whole genome shotgun (WGS) entry which is preliminary data.</text>
</comment>
<evidence type="ECO:0000256" key="3">
    <source>
        <dbReference type="ARBA" id="ARBA00022771"/>
    </source>
</evidence>
<feature type="compositionally biased region" description="Low complexity" evidence="7">
    <location>
        <begin position="525"/>
        <end position="546"/>
    </location>
</feature>
<feature type="zinc finger region" description="C3H1-type" evidence="6">
    <location>
        <begin position="1"/>
        <end position="25"/>
    </location>
</feature>
<keyword evidence="5" id="KW-0539">Nucleus</keyword>
<evidence type="ECO:0000256" key="1">
    <source>
        <dbReference type="ARBA" id="ARBA00004567"/>
    </source>
</evidence>
<feature type="compositionally biased region" description="Polar residues" evidence="7">
    <location>
        <begin position="404"/>
        <end position="429"/>
    </location>
</feature>
<keyword evidence="3 6" id="KW-0863">Zinc-finger</keyword>
<keyword evidence="5" id="KW-0509">mRNA transport</keyword>
<keyword evidence="4 6" id="KW-0862">Zinc</keyword>
<dbReference type="EMBL" id="JAUKUD010000007">
    <property type="protein sequence ID" value="KAK0737975.1"/>
    <property type="molecule type" value="Genomic_DNA"/>
</dbReference>
<gene>
    <name evidence="9" type="ORF">B0T18DRAFT_420958</name>
</gene>
<sequence length="662" mass="66818">MTVCRFFQQGNCRNGDNCRFEHPGRNAPSSGNRFGPLAGTSSMASSSNRGSEPPPYNLSEEVIRRDLESELPQWLFSAYGPGRDAPEQLFGGPAREQSSDEIRWHYMQAAASGNPQQALAEVDTMYQAAQQQIQHTLSNINQAIQFIADAGNKHPNRLDICKAGTQTGGSQNAFAQSQPQQTGAFGGTANAFATATPSSNPFGAPAASTGSAFGAPAASSSSPFGAPAAATGSAFGQASALGQKPSPFGAPAFGQPAQPAATSAFGQPSALGSTSAFGRPAQTAGAFGQTSALGAKPSPFGTPAFGQPTGGSAFGQTSVPGPAPAPAFGQPSQPAAGGSVFGQPSQPTSAFGQPLQPVSAFGQASALGQKPNPFGAPAGPSPFAAAAQQQQQQPSANPFGQPASAPQTSSPFGQPATSAPANPFGQQATPSPFGAPAAAPASSSPFGQPQPAQQQSSPFGAPAAQSTAASNPFGQPATSSPFGAPAAQPSQPAANPFGQPASQPAATSAFGGGGGGGGAFGGGPNTAAAAATAPPSGPAAQGQAQGPYPPNASRQHPDPSSYSSKGPDGRLRMWKGRPVRYLPEPNTNKEVPMYQGNDGHPVRIWFPDGPPAHTNETEPADPKAYDDPNVQKQWASFMQSGVFEGGMMPVVPPKRELCLWNF</sequence>
<dbReference type="InterPro" id="IPR041367">
    <property type="entry name" value="Znf-CCCH_4"/>
</dbReference>
<dbReference type="PANTHER" id="PTHR21099">
    <property type="entry name" value="RAD201"/>
    <property type="match status" value="1"/>
</dbReference>
<organism evidence="9 10">
    <name type="scientific">Schizothecium vesticola</name>
    <dbReference type="NCBI Taxonomy" id="314040"/>
    <lineage>
        <taxon>Eukaryota</taxon>
        <taxon>Fungi</taxon>
        <taxon>Dikarya</taxon>
        <taxon>Ascomycota</taxon>
        <taxon>Pezizomycotina</taxon>
        <taxon>Sordariomycetes</taxon>
        <taxon>Sordariomycetidae</taxon>
        <taxon>Sordariales</taxon>
        <taxon>Schizotheciaceae</taxon>
        <taxon>Schizothecium</taxon>
    </lineage>
</organism>
<dbReference type="Pfam" id="PF13634">
    <property type="entry name" value="Nucleoporin_FG"/>
    <property type="match status" value="3"/>
</dbReference>
<dbReference type="GO" id="GO:0008270">
    <property type="term" value="F:zinc ion binding"/>
    <property type="evidence" value="ECO:0007669"/>
    <property type="project" value="UniProtKB-KW"/>
</dbReference>
<evidence type="ECO:0000256" key="5">
    <source>
        <dbReference type="ARBA" id="ARBA00023132"/>
    </source>
</evidence>
<comment type="subcellular location">
    <subcellularLocation>
        <location evidence="1">Nucleus</location>
        <location evidence="1">Nuclear pore complex</location>
    </subcellularLocation>
</comment>
<keyword evidence="5" id="KW-0653">Protein transport</keyword>
<dbReference type="Gene3D" id="4.10.1000.10">
    <property type="entry name" value="Zinc finger, CCCH-type"/>
    <property type="match status" value="1"/>
</dbReference>
<feature type="compositionally biased region" description="Gly residues" evidence="7">
    <location>
        <begin position="510"/>
        <end position="524"/>
    </location>
</feature>
<feature type="compositionally biased region" description="Low complexity" evidence="7">
    <location>
        <begin position="479"/>
        <end position="497"/>
    </location>
</feature>
<evidence type="ECO:0000313" key="9">
    <source>
        <dbReference type="EMBL" id="KAK0737975.1"/>
    </source>
</evidence>
<evidence type="ECO:0000256" key="7">
    <source>
        <dbReference type="SAM" id="MobiDB-lite"/>
    </source>
</evidence>
<evidence type="ECO:0000256" key="2">
    <source>
        <dbReference type="ARBA" id="ARBA00022723"/>
    </source>
</evidence>
<feature type="compositionally biased region" description="Polar residues" evidence="7">
    <location>
        <begin position="264"/>
        <end position="276"/>
    </location>
</feature>
<dbReference type="CDD" id="cd23954">
    <property type="entry name" value="AMO1_CTD"/>
    <property type="match status" value="1"/>
</dbReference>
<dbReference type="InterPro" id="IPR036855">
    <property type="entry name" value="Znf_CCCH_sf"/>
</dbReference>
<dbReference type="SMART" id="SM00356">
    <property type="entry name" value="ZnF_C3H1"/>
    <property type="match status" value="1"/>
</dbReference>
<evidence type="ECO:0000259" key="8">
    <source>
        <dbReference type="PROSITE" id="PS50103"/>
    </source>
</evidence>
<feature type="domain" description="C3H1-type" evidence="8">
    <location>
        <begin position="1"/>
        <end position="25"/>
    </location>
</feature>
<dbReference type="PANTHER" id="PTHR21099:SF2">
    <property type="entry name" value="SI:CH211-113E8.11"/>
    <property type="match status" value="1"/>
</dbReference>
<evidence type="ECO:0000256" key="6">
    <source>
        <dbReference type="PROSITE-ProRule" id="PRU00723"/>
    </source>
</evidence>
<keyword evidence="10" id="KW-1185">Reference proteome</keyword>
<keyword evidence="5" id="KW-0811">Translocation</keyword>
<feature type="compositionally biased region" description="Low complexity" evidence="7">
    <location>
        <begin position="205"/>
        <end position="240"/>
    </location>
</feature>
<dbReference type="InterPro" id="IPR025574">
    <property type="entry name" value="Nucleoporin_FG_rpt"/>
</dbReference>
<feature type="compositionally biased region" description="Low complexity" evidence="7">
    <location>
        <begin position="430"/>
        <end position="466"/>
    </location>
</feature>
<feature type="compositionally biased region" description="Polar residues" evidence="7">
    <location>
        <begin position="342"/>
        <end position="351"/>
    </location>
</feature>
<dbReference type="Pfam" id="PF18044">
    <property type="entry name" value="zf-CCCH_4"/>
    <property type="match status" value="1"/>
</dbReference>
<evidence type="ECO:0000313" key="10">
    <source>
        <dbReference type="Proteomes" id="UP001172155"/>
    </source>
</evidence>
<proteinExistence type="predicted"/>
<feature type="compositionally biased region" description="Polar residues" evidence="7">
    <location>
        <begin position="39"/>
        <end position="50"/>
    </location>
</feature>
<dbReference type="PROSITE" id="PS50103">
    <property type="entry name" value="ZF_C3H1"/>
    <property type="match status" value="1"/>
</dbReference>
<keyword evidence="5" id="KW-0813">Transport</keyword>
<feature type="region of interest" description="Disordered" evidence="7">
    <location>
        <begin position="23"/>
        <end position="57"/>
    </location>
</feature>
<feature type="compositionally biased region" description="Low complexity" evidence="7">
    <location>
        <begin position="247"/>
        <end position="261"/>
    </location>
</feature>
<feature type="region of interest" description="Disordered" evidence="7">
    <location>
        <begin position="205"/>
        <end position="628"/>
    </location>
</feature>
<feature type="compositionally biased region" description="Low complexity" evidence="7">
    <location>
        <begin position="371"/>
        <end position="401"/>
    </location>
</feature>
<dbReference type="GO" id="GO:0005643">
    <property type="term" value="C:nuclear pore"/>
    <property type="evidence" value="ECO:0007669"/>
    <property type="project" value="UniProtKB-SubCell"/>
</dbReference>